<protein>
    <submittedName>
        <fullName evidence="1">Uncharacterized protein</fullName>
    </submittedName>
</protein>
<reference evidence="1" key="1">
    <citation type="submission" date="2023-03" db="EMBL/GenBank/DDBJ databases">
        <authorList>
            <person name="Steffen K."/>
            <person name="Cardenas P."/>
        </authorList>
    </citation>
    <scope>NUCLEOTIDE SEQUENCE</scope>
</reference>
<evidence type="ECO:0000313" key="2">
    <source>
        <dbReference type="Proteomes" id="UP001174909"/>
    </source>
</evidence>
<dbReference type="EMBL" id="CASHTH010002847">
    <property type="protein sequence ID" value="CAI8036113.1"/>
    <property type="molecule type" value="Genomic_DNA"/>
</dbReference>
<dbReference type="Proteomes" id="UP001174909">
    <property type="component" value="Unassembled WGS sequence"/>
</dbReference>
<proteinExistence type="predicted"/>
<sequence>MVVPPSLDASSLEDQSDLEPGYAVRADDNITLLASKVMRDVLVTRDEPVRRRELWQAVELAMGDRSPDVDGVLKGTWFNNPVYGKWVLTEAAEAAGSPFVDAHGIINVANVVDYLRRCSGEAPYIGDVGDFIKLCRPTVHLGSDWLTEFTGAITRA</sequence>
<comment type="caution">
    <text evidence="1">The sequence shown here is derived from an EMBL/GenBank/DDBJ whole genome shotgun (WGS) entry which is preliminary data.</text>
</comment>
<dbReference type="AlphaFoldDB" id="A0AA35WW66"/>
<evidence type="ECO:0000313" key="1">
    <source>
        <dbReference type="EMBL" id="CAI8036113.1"/>
    </source>
</evidence>
<accession>A0AA35WW66</accession>
<name>A0AA35WW66_GEOBA</name>
<keyword evidence="2" id="KW-1185">Reference proteome</keyword>
<organism evidence="1 2">
    <name type="scientific">Geodia barretti</name>
    <name type="common">Barrett's horny sponge</name>
    <dbReference type="NCBI Taxonomy" id="519541"/>
    <lineage>
        <taxon>Eukaryota</taxon>
        <taxon>Metazoa</taxon>
        <taxon>Porifera</taxon>
        <taxon>Demospongiae</taxon>
        <taxon>Heteroscleromorpha</taxon>
        <taxon>Tetractinellida</taxon>
        <taxon>Astrophorina</taxon>
        <taxon>Geodiidae</taxon>
        <taxon>Geodia</taxon>
    </lineage>
</organism>
<gene>
    <name evidence="1" type="ORF">GBAR_LOCUS20262</name>
</gene>